<feature type="region of interest" description="Disordered" evidence="1">
    <location>
        <begin position="213"/>
        <end position="268"/>
    </location>
</feature>
<gene>
    <name evidence="2" type="ORF">TKK_019932</name>
</gene>
<accession>A0ABD2VUC3</accession>
<feature type="region of interest" description="Disordered" evidence="1">
    <location>
        <begin position="85"/>
        <end position="104"/>
    </location>
</feature>
<comment type="caution">
    <text evidence="2">The sequence shown here is derived from an EMBL/GenBank/DDBJ whole genome shotgun (WGS) entry which is preliminary data.</text>
</comment>
<feature type="region of interest" description="Disordered" evidence="1">
    <location>
        <begin position="133"/>
        <end position="166"/>
    </location>
</feature>
<evidence type="ECO:0000256" key="1">
    <source>
        <dbReference type="SAM" id="MobiDB-lite"/>
    </source>
</evidence>
<reference evidence="2 3" key="1">
    <citation type="journal article" date="2024" name="bioRxiv">
        <title>A reference genome for Trichogramma kaykai: A tiny desert-dwelling parasitoid wasp with competing sex-ratio distorters.</title>
        <authorList>
            <person name="Culotta J."/>
            <person name="Lindsey A.R."/>
        </authorList>
    </citation>
    <scope>NUCLEOTIDE SEQUENCE [LARGE SCALE GENOMIC DNA]</scope>
    <source>
        <strain evidence="2 3">KSX58</strain>
    </source>
</reference>
<dbReference type="AlphaFoldDB" id="A0ABD2VUC3"/>
<proteinExistence type="predicted"/>
<dbReference type="Proteomes" id="UP001627154">
    <property type="component" value="Unassembled WGS sequence"/>
</dbReference>
<dbReference type="EMBL" id="JBJJXI010000175">
    <property type="protein sequence ID" value="KAL3384335.1"/>
    <property type="molecule type" value="Genomic_DNA"/>
</dbReference>
<evidence type="ECO:0000313" key="3">
    <source>
        <dbReference type="Proteomes" id="UP001627154"/>
    </source>
</evidence>
<keyword evidence="3" id="KW-1185">Reference proteome</keyword>
<name>A0ABD2VUC3_9HYME</name>
<organism evidence="2 3">
    <name type="scientific">Trichogramma kaykai</name>
    <dbReference type="NCBI Taxonomy" id="54128"/>
    <lineage>
        <taxon>Eukaryota</taxon>
        <taxon>Metazoa</taxon>
        <taxon>Ecdysozoa</taxon>
        <taxon>Arthropoda</taxon>
        <taxon>Hexapoda</taxon>
        <taxon>Insecta</taxon>
        <taxon>Pterygota</taxon>
        <taxon>Neoptera</taxon>
        <taxon>Endopterygota</taxon>
        <taxon>Hymenoptera</taxon>
        <taxon>Apocrita</taxon>
        <taxon>Proctotrupomorpha</taxon>
        <taxon>Chalcidoidea</taxon>
        <taxon>Trichogrammatidae</taxon>
        <taxon>Trichogramma</taxon>
    </lineage>
</organism>
<feature type="compositionally biased region" description="Pro residues" evidence="1">
    <location>
        <begin position="148"/>
        <end position="160"/>
    </location>
</feature>
<sequence>MPNSRKNPKVDVGDLKPYIVGDADTARNATMSEQVLIDVFLPSTEMENTNETALHAVEEVIRLEQQGAVSRQLAAAVAVTGEQQQQALDKARQPAPPDVGASKQSVAAATNISLQERPAAWWDDMEVDHEVEVATSRLPEATDRPRPRGPPRTPSPPPLSMKPSTVKFRARRARRKNLNRQWTVGDLESAIGDISLPREGAGAALNIGSFAIQPTTANPEGPEQCSAVPPSAVEQNNVSASSLQLPPALPSSVEQSGVAASESQRSPR</sequence>
<feature type="compositionally biased region" description="Low complexity" evidence="1">
    <location>
        <begin position="239"/>
        <end position="252"/>
    </location>
</feature>
<protein>
    <submittedName>
        <fullName evidence="2">Uncharacterized protein</fullName>
    </submittedName>
</protein>
<evidence type="ECO:0000313" key="2">
    <source>
        <dbReference type="EMBL" id="KAL3384335.1"/>
    </source>
</evidence>